<evidence type="ECO:0008006" key="4">
    <source>
        <dbReference type="Google" id="ProtNLM"/>
    </source>
</evidence>
<evidence type="ECO:0000313" key="3">
    <source>
        <dbReference type="Proteomes" id="UP000191522"/>
    </source>
</evidence>
<dbReference type="AlphaFoldDB" id="A0A1V6P9M6"/>
<reference evidence="3" key="1">
    <citation type="journal article" date="2017" name="Nat. Microbiol.">
        <title>Global analysis of biosynthetic gene clusters reveals vast potential of secondary metabolite production in Penicillium species.</title>
        <authorList>
            <person name="Nielsen J.C."/>
            <person name="Grijseels S."/>
            <person name="Prigent S."/>
            <person name="Ji B."/>
            <person name="Dainat J."/>
            <person name="Nielsen K.F."/>
            <person name="Frisvad J.C."/>
            <person name="Workman M."/>
            <person name="Nielsen J."/>
        </authorList>
    </citation>
    <scope>NUCLEOTIDE SEQUENCE [LARGE SCALE GENOMIC DNA]</scope>
    <source>
        <strain evidence="3">IBT 11843</strain>
    </source>
</reference>
<comment type="caution">
    <text evidence="2">The sequence shown here is derived from an EMBL/GenBank/DDBJ whole genome shotgun (WGS) entry which is preliminary data.</text>
</comment>
<protein>
    <recommendedName>
        <fullName evidence="4">Cyanovirin-N domain-containing protein</fullName>
    </recommendedName>
</protein>
<gene>
    <name evidence="2" type="ORF">PENDEC_c014G06559</name>
</gene>
<evidence type="ECO:0000256" key="1">
    <source>
        <dbReference type="SAM" id="SignalP"/>
    </source>
</evidence>
<sequence length="120" mass="12967">MPSFLRVLVAAALLLNVSAFPLHIRDTLEWKFDLFPTAQCNGTGDAHAGSGSTGCRANLPTEAAAYRLNSVAEGCHIQFFDNTMCDDSEMSVIAGPLITDTCHVPGSRHRYGSYQVTCDE</sequence>
<proteinExistence type="predicted"/>
<dbReference type="EMBL" id="MDYL01000014">
    <property type="protein sequence ID" value="OQD73714.1"/>
    <property type="molecule type" value="Genomic_DNA"/>
</dbReference>
<evidence type="ECO:0000313" key="2">
    <source>
        <dbReference type="EMBL" id="OQD73714.1"/>
    </source>
</evidence>
<keyword evidence="3" id="KW-1185">Reference proteome</keyword>
<feature type="signal peptide" evidence="1">
    <location>
        <begin position="1"/>
        <end position="19"/>
    </location>
</feature>
<organism evidence="2 3">
    <name type="scientific">Penicillium decumbens</name>
    <dbReference type="NCBI Taxonomy" id="69771"/>
    <lineage>
        <taxon>Eukaryota</taxon>
        <taxon>Fungi</taxon>
        <taxon>Dikarya</taxon>
        <taxon>Ascomycota</taxon>
        <taxon>Pezizomycotina</taxon>
        <taxon>Eurotiomycetes</taxon>
        <taxon>Eurotiomycetidae</taxon>
        <taxon>Eurotiales</taxon>
        <taxon>Aspergillaceae</taxon>
        <taxon>Penicillium</taxon>
    </lineage>
</organism>
<dbReference type="OMA" id="VQWSFTL"/>
<name>A0A1V6P9M6_PENDC</name>
<feature type="chain" id="PRO_5012506201" description="Cyanovirin-N domain-containing protein" evidence="1">
    <location>
        <begin position="20"/>
        <end position="120"/>
    </location>
</feature>
<dbReference type="Proteomes" id="UP000191522">
    <property type="component" value="Unassembled WGS sequence"/>
</dbReference>
<keyword evidence="1" id="KW-0732">Signal</keyword>
<accession>A0A1V6P9M6</accession>
<dbReference type="OrthoDB" id="4241002at2759"/>